<reference evidence="13 14" key="1">
    <citation type="journal article" date="2005" name="Nucleic Acids Res.">
        <title>The genome sequence of Xanthomonas oryzae pathovar oryzae KACC10331, the bacterial blight pathogen of rice.</title>
        <authorList>
            <person name="Lee B.M."/>
            <person name="Park Y.J."/>
            <person name="Park D.S."/>
            <person name="Kang H.W."/>
            <person name="Kim J.G."/>
            <person name="Song E.S."/>
            <person name="Park I.C."/>
            <person name="Yoon U.H."/>
            <person name="Hahn J.H."/>
            <person name="Koo B.S."/>
            <person name="Lee G.B."/>
            <person name="Kim H."/>
            <person name="Park H.S."/>
            <person name="Yoon K.O."/>
            <person name="Kim J.H."/>
            <person name="Jung C.H."/>
            <person name="Koh N.H."/>
            <person name="Seo J.S."/>
            <person name="Go S.J."/>
        </authorList>
    </citation>
    <scope>NUCLEOTIDE SEQUENCE [LARGE SCALE GENOMIC DNA]</scope>
    <source>
        <strain evidence="14">KACC10331 / KXO85</strain>
    </source>
</reference>
<dbReference type="PANTHER" id="PTHR42745">
    <property type="match status" value="1"/>
</dbReference>
<dbReference type="EC" id="5.3.1.13" evidence="4"/>
<comment type="similarity">
    <text evidence="2">Belongs to the SIS family. GutQ/KpsF subfamily.</text>
</comment>
<dbReference type="Pfam" id="PF00571">
    <property type="entry name" value="CBS"/>
    <property type="match status" value="2"/>
</dbReference>
<feature type="domain" description="CBS" evidence="11">
    <location>
        <begin position="471"/>
        <end position="523"/>
    </location>
</feature>
<dbReference type="KEGG" id="xoo:XOO1289"/>
<dbReference type="Gene3D" id="3.10.580.10">
    <property type="entry name" value="CBS-domain"/>
    <property type="match status" value="1"/>
</dbReference>
<evidence type="ECO:0000313" key="13">
    <source>
        <dbReference type="EMBL" id="AAW74543.1"/>
    </source>
</evidence>
<dbReference type="PANTHER" id="PTHR42745:SF1">
    <property type="entry name" value="ARABINOSE 5-PHOSPHATE ISOMERASE KDSD"/>
    <property type="match status" value="1"/>
</dbReference>
<evidence type="ECO:0000256" key="9">
    <source>
        <dbReference type="ARBA" id="ARBA00071659"/>
    </source>
</evidence>
<dbReference type="CDD" id="cd04604">
    <property type="entry name" value="CBS_pair_SIS_assoc"/>
    <property type="match status" value="1"/>
</dbReference>
<dbReference type="SUPFAM" id="SSF53697">
    <property type="entry name" value="SIS domain"/>
    <property type="match status" value="1"/>
</dbReference>
<dbReference type="InterPro" id="IPR000644">
    <property type="entry name" value="CBS_dom"/>
</dbReference>
<dbReference type="AlphaFoldDB" id="Q5H3C8"/>
<evidence type="ECO:0000256" key="3">
    <source>
        <dbReference type="ARBA" id="ARBA00011881"/>
    </source>
</evidence>
<comment type="pathway">
    <text evidence="8">Carbohydrate biosynthesis; 3-deoxy-D-manno-octulosonate biosynthesis; 3-deoxy-D-manno-octulosonate from D-ribulose 5-phosphate: step 1/3.</text>
</comment>
<dbReference type="SMART" id="SM00116">
    <property type="entry name" value="CBS"/>
    <property type="match status" value="2"/>
</dbReference>
<dbReference type="FunFam" id="3.10.580.10:FF:000007">
    <property type="entry name" value="Arabinose 5-phosphate isomerase"/>
    <property type="match status" value="1"/>
</dbReference>
<comment type="pathway">
    <text evidence="1">Bacterial outer membrane biogenesis; lipopolysaccharide biosynthesis.</text>
</comment>
<evidence type="ECO:0000256" key="5">
    <source>
        <dbReference type="ARBA" id="ARBA00022737"/>
    </source>
</evidence>
<dbReference type="Gene3D" id="3.40.50.10490">
    <property type="entry name" value="Glucose-6-phosphate isomerase like protein, domain 1"/>
    <property type="match status" value="1"/>
</dbReference>
<feature type="domain" description="SIS" evidence="12">
    <location>
        <begin position="235"/>
        <end position="378"/>
    </location>
</feature>
<dbReference type="PROSITE" id="PS51371">
    <property type="entry name" value="CBS"/>
    <property type="match status" value="2"/>
</dbReference>
<keyword evidence="5" id="KW-0677">Repeat</keyword>
<dbReference type="InterPro" id="IPR050986">
    <property type="entry name" value="GutQ/KpsF_isomerases"/>
</dbReference>
<organism evidence="13 14">
    <name type="scientific">Xanthomonas oryzae pv. oryzae (strain KACC10331 / KXO85)</name>
    <dbReference type="NCBI Taxonomy" id="291331"/>
    <lineage>
        <taxon>Bacteria</taxon>
        <taxon>Pseudomonadati</taxon>
        <taxon>Pseudomonadota</taxon>
        <taxon>Gammaproteobacteria</taxon>
        <taxon>Lysobacterales</taxon>
        <taxon>Lysobacteraceae</taxon>
        <taxon>Xanthomonas</taxon>
    </lineage>
</organism>
<feature type="domain" description="CBS" evidence="11">
    <location>
        <begin position="404"/>
        <end position="462"/>
    </location>
</feature>
<dbReference type="FunFam" id="3.40.50.10490:FF:000011">
    <property type="entry name" value="Arabinose 5-phosphate isomerase"/>
    <property type="match status" value="1"/>
</dbReference>
<keyword evidence="7" id="KW-0413">Isomerase</keyword>
<dbReference type="STRING" id="291331.XOO1289"/>
<keyword evidence="6 10" id="KW-0129">CBS domain</keyword>
<dbReference type="GO" id="GO:0005975">
    <property type="term" value="P:carbohydrate metabolic process"/>
    <property type="evidence" value="ECO:0007669"/>
    <property type="project" value="InterPro"/>
</dbReference>
<dbReference type="InterPro" id="IPR046342">
    <property type="entry name" value="CBS_dom_sf"/>
</dbReference>
<accession>Q5H3C8</accession>
<dbReference type="GO" id="GO:0097367">
    <property type="term" value="F:carbohydrate derivative binding"/>
    <property type="evidence" value="ECO:0007669"/>
    <property type="project" value="InterPro"/>
</dbReference>
<dbReference type="GO" id="GO:0019146">
    <property type="term" value="F:arabinose-5-phosphate isomerase activity"/>
    <property type="evidence" value="ECO:0007669"/>
    <property type="project" value="UniProtKB-EC"/>
</dbReference>
<evidence type="ECO:0000259" key="12">
    <source>
        <dbReference type="PROSITE" id="PS51464"/>
    </source>
</evidence>
<evidence type="ECO:0000259" key="11">
    <source>
        <dbReference type="PROSITE" id="PS51371"/>
    </source>
</evidence>
<dbReference type="InterPro" id="IPR004800">
    <property type="entry name" value="KdsD/KpsF-type"/>
</dbReference>
<evidence type="ECO:0000256" key="7">
    <source>
        <dbReference type="ARBA" id="ARBA00023235"/>
    </source>
</evidence>
<dbReference type="PROSITE" id="PS51464">
    <property type="entry name" value="SIS"/>
    <property type="match status" value="1"/>
</dbReference>
<dbReference type="InterPro" id="IPR035474">
    <property type="entry name" value="SIS_Kpsf"/>
</dbReference>
<sequence length="523" mass="55817">MTSPCSAWPPVTTIFAMGILRNPKREGVAGNDVRAFRPQCKRRGAEAHRSNDAEWGCKAPAAVIRCSWTASGGRHDAGAYRPALAQLVWQQAQPTRSAFFRRQGLQLQRVNRPAHQLAQGRIDHAVPRQRCLADECRADHGGLEVHAVITVHVDAGFGHAGFDEFTDGFGVHRAFPHKMSAHSTLHPSSRMAVSHLPPATVSDASLVASGQRVLEIEREALANVGARIGSEFAAACRLVLASRGRVVATGMGKSGHVARKIAATLASTGTPAFFVHPGEAGHGDLGMITEADIVLALSYSGESDEVRMLLPVLKRQGNPIIAMTGRTSSTLAQAADVHLDVSVSAEACPLHLAPTSSTTASLAMGDALAVALLDARGFTADDFARSHPAGSLGRRLLLHITDVMHAGDDLPRVREDASLSEALMEMSRKRLGMTAVVDNDERLIGLFTDGDLRRALDSDIDVRSAGIAQVMTRNPRTIGADQLAAEAARLMEDYKINGLIVVDAQQRAVGALNIHDLLRAKVV</sequence>
<dbReference type="Pfam" id="PF01380">
    <property type="entry name" value="SIS"/>
    <property type="match status" value="1"/>
</dbReference>
<keyword evidence="14" id="KW-1185">Reference proteome</keyword>
<evidence type="ECO:0000256" key="2">
    <source>
        <dbReference type="ARBA" id="ARBA00008165"/>
    </source>
</evidence>
<evidence type="ECO:0000256" key="4">
    <source>
        <dbReference type="ARBA" id="ARBA00012545"/>
    </source>
</evidence>
<evidence type="ECO:0000256" key="6">
    <source>
        <dbReference type="ARBA" id="ARBA00023122"/>
    </source>
</evidence>
<dbReference type="GO" id="GO:1901135">
    <property type="term" value="P:carbohydrate derivative metabolic process"/>
    <property type="evidence" value="ECO:0007669"/>
    <property type="project" value="InterPro"/>
</dbReference>
<dbReference type="InterPro" id="IPR046348">
    <property type="entry name" value="SIS_dom_sf"/>
</dbReference>
<dbReference type="NCBIfam" id="TIGR00393">
    <property type="entry name" value="kpsF"/>
    <property type="match status" value="1"/>
</dbReference>
<evidence type="ECO:0000256" key="8">
    <source>
        <dbReference type="ARBA" id="ARBA00060658"/>
    </source>
</evidence>
<dbReference type="CDD" id="cd05014">
    <property type="entry name" value="SIS_Kpsf"/>
    <property type="match status" value="1"/>
</dbReference>
<evidence type="ECO:0000256" key="10">
    <source>
        <dbReference type="PROSITE-ProRule" id="PRU00703"/>
    </source>
</evidence>
<name>Q5H3C8_XANOR</name>
<evidence type="ECO:0000256" key="1">
    <source>
        <dbReference type="ARBA" id="ARBA00004756"/>
    </source>
</evidence>
<protein>
    <recommendedName>
        <fullName evidence="9">Arabinose 5-phosphate isomerase KdsD</fullName>
        <ecNumber evidence="4">5.3.1.13</ecNumber>
    </recommendedName>
</protein>
<dbReference type="EMBL" id="AE013598">
    <property type="protein sequence ID" value="AAW74543.1"/>
    <property type="molecule type" value="Genomic_DNA"/>
</dbReference>
<dbReference type="Proteomes" id="UP000006735">
    <property type="component" value="Chromosome"/>
</dbReference>
<gene>
    <name evidence="13" type="primary">kpsF</name>
    <name evidence="13" type="ordered locus">XOO1289</name>
</gene>
<dbReference type="HOGENOM" id="CLU_520686_0_0_6"/>
<dbReference type="InterPro" id="IPR001347">
    <property type="entry name" value="SIS_dom"/>
</dbReference>
<proteinExistence type="inferred from homology"/>
<evidence type="ECO:0000313" key="14">
    <source>
        <dbReference type="Proteomes" id="UP000006735"/>
    </source>
</evidence>
<comment type="subunit">
    <text evidence="3">Homotetramer.</text>
</comment>